<reference evidence="7" key="1">
    <citation type="submission" date="2016-10" db="EMBL/GenBank/DDBJ databases">
        <authorList>
            <person name="Varghese N."/>
            <person name="Submissions S."/>
        </authorList>
    </citation>
    <scope>NUCLEOTIDE SEQUENCE [LARGE SCALE GENOMIC DNA]</scope>
    <source>
        <strain evidence="7">ATCC 43811</strain>
    </source>
</reference>
<evidence type="ECO:0000313" key="6">
    <source>
        <dbReference type="EMBL" id="SFB90350.1"/>
    </source>
</evidence>
<evidence type="ECO:0000256" key="4">
    <source>
        <dbReference type="PROSITE-ProRule" id="PRU00236"/>
    </source>
</evidence>
<organism evidence="6 7">
    <name type="scientific">Brevinema andersonii</name>
    <dbReference type="NCBI Taxonomy" id="34097"/>
    <lineage>
        <taxon>Bacteria</taxon>
        <taxon>Pseudomonadati</taxon>
        <taxon>Spirochaetota</taxon>
        <taxon>Spirochaetia</taxon>
        <taxon>Brevinematales</taxon>
        <taxon>Brevinemataceae</taxon>
        <taxon>Brevinema</taxon>
    </lineage>
</organism>
<dbReference type="PANTHER" id="PTHR11085">
    <property type="entry name" value="NAD-DEPENDENT PROTEIN DEACYLASE SIRTUIN-5, MITOCHONDRIAL-RELATED"/>
    <property type="match status" value="1"/>
</dbReference>
<dbReference type="Pfam" id="PF02146">
    <property type="entry name" value="SIR2"/>
    <property type="match status" value="1"/>
</dbReference>
<evidence type="ECO:0000259" key="5">
    <source>
        <dbReference type="PROSITE" id="PS50305"/>
    </source>
</evidence>
<gene>
    <name evidence="6" type="ORF">SAMN02745150_01254</name>
</gene>
<dbReference type="CDD" id="cd01407">
    <property type="entry name" value="SIR2-fam"/>
    <property type="match status" value="1"/>
</dbReference>
<dbReference type="GO" id="GO:0070403">
    <property type="term" value="F:NAD+ binding"/>
    <property type="evidence" value="ECO:0007669"/>
    <property type="project" value="InterPro"/>
</dbReference>
<dbReference type="InterPro" id="IPR026591">
    <property type="entry name" value="Sirtuin_cat_small_dom_sf"/>
</dbReference>
<evidence type="ECO:0000256" key="1">
    <source>
        <dbReference type="ARBA" id="ARBA00012928"/>
    </source>
</evidence>
<keyword evidence="7" id="KW-1185">Reference proteome</keyword>
<dbReference type="PROSITE" id="PS50305">
    <property type="entry name" value="SIRTUIN"/>
    <property type="match status" value="1"/>
</dbReference>
<dbReference type="EMBL" id="FOKY01000018">
    <property type="protein sequence ID" value="SFB90350.1"/>
    <property type="molecule type" value="Genomic_DNA"/>
</dbReference>
<accession>A0A1I1EZJ7</accession>
<dbReference type="PANTHER" id="PTHR11085:SF4">
    <property type="entry name" value="NAD-DEPENDENT PROTEIN DEACYLASE"/>
    <property type="match status" value="1"/>
</dbReference>
<dbReference type="RefSeq" id="WP_092319758.1">
    <property type="nucleotide sequence ID" value="NZ_FOKY01000018.1"/>
</dbReference>
<sequence>MLSKSYDALMDLIIKSDNIVALTGAGISTSSGIPDFRGPKGIYADPIIDGERIFDIHTFKENPKIFSNFFANLYPLLKDAQPSQGHYMLKKLEDMGKLKCIITQNIDGLHTKAGNSHVIEVHGHIREYVCVNSMHHRVGIDDIPYEKLSSGELIICDECQNYMKPDIVFFGEYIKDLEKALTEIQKTDLLLVIGTSLTVYPVAGLPDYCKDHTKLVIINELSTPFDNKADLVFRDDINALAERMGLVVTK</sequence>
<dbReference type="AlphaFoldDB" id="A0A1I1EZJ7"/>
<feature type="domain" description="Deacetylase sirtuin-type" evidence="5">
    <location>
        <begin position="1"/>
        <end position="247"/>
    </location>
</feature>
<dbReference type="Gene3D" id="3.30.1600.10">
    <property type="entry name" value="SIR2/SIRT2 'Small Domain"/>
    <property type="match status" value="1"/>
</dbReference>
<protein>
    <recommendedName>
        <fullName evidence="1">protein acetyllysine N-acetyltransferase</fullName>
        <ecNumber evidence="1">2.3.1.286</ecNumber>
    </recommendedName>
</protein>
<dbReference type="InterPro" id="IPR026590">
    <property type="entry name" value="Ssirtuin_cat_dom"/>
</dbReference>
<name>A0A1I1EZJ7_BREAD</name>
<evidence type="ECO:0000256" key="2">
    <source>
        <dbReference type="ARBA" id="ARBA00022679"/>
    </source>
</evidence>
<keyword evidence="3" id="KW-0520">NAD</keyword>
<evidence type="ECO:0000256" key="3">
    <source>
        <dbReference type="ARBA" id="ARBA00023027"/>
    </source>
</evidence>
<keyword evidence="2" id="KW-0808">Transferase</keyword>
<comment type="caution">
    <text evidence="4">Lacks conserved residue(s) required for the propagation of feature annotation.</text>
</comment>
<dbReference type="GO" id="GO:0017136">
    <property type="term" value="F:histone deacetylase activity, NAD-dependent"/>
    <property type="evidence" value="ECO:0007669"/>
    <property type="project" value="TreeGrafter"/>
</dbReference>
<dbReference type="InterPro" id="IPR050134">
    <property type="entry name" value="NAD-dep_sirtuin_deacylases"/>
</dbReference>
<dbReference type="EC" id="2.3.1.286" evidence="1"/>
<dbReference type="OrthoDB" id="9800582at2"/>
<proteinExistence type="predicted"/>
<dbReference type="Gene3D" id="3.40.50.1220">
    <property type="entry name" value="TPP-binding domain"/>
    <property type="match status" value="1"/>
</dbReference>
<dbReference type="SUPFAM" id="SSF52467">
    <property type="entry name" value="DHS-like NAD/FAD-binding domain"/>
    <property type="match status" value="1"/>
</dbReference>
<dbReference type="Proteomes" id="UP000240042">
    <property type="component" value="Unassembled WGS sequence"/>
</dbReference>
<dbReference type="STRING" id="34097.SAMN02745150_01254"/>
<dbReference type="InterPro" id="IPR003000">
    <property type="entry name" value="Sirtuin"/>
</dbReference>
<evidence type="ECO:0000313" key="7">
    <source>
        <dbReference type="Proteomes" id="UP000240042"/>
    </source>
</evidence>
<dbReference type="InterPro" id="IPR029035">
    <property type="entry name" value="DHS-like_NAD/FAD-binding_dom"/>
</dbReference>